<reference evidence="4" key="1">
    <citation type="journal article" date="2011" name="Proc. Natl. Acad. Sci. U.S.A.">
        <title>Obligate biotrophy features unraveled by the genomic analysis of rust fungi.</title>
        <authorList>
            <person name="Duplessis S."/>
            <person name="Cuomo C.A."/>
            <person name="Lin Y.-C."/>
            <person name="Aerts A."/>
            <person name="Tisserant E."/>
            <person name="Veneault-Fourrey C."/>
            <person name="Joly D.L."/>
            <person name="Hacquard S."/>
            <person name="Amselem J."/>
            <person name="Cantarel B.L."/>
            <person name="Chiu R."/>
            <person name="Coutinho P.M."/>
            <person name="Feau N."/>
            <person name="Field M."/>
            <person name="Frey P."/>
            <person name="Gelhaye E."/>
            <person name="Goldberg J."/>
            <person name="Grabherr M.G."/>
            <person name="Kodira C.D."/>
            <person name="Kohler A."/>
            <person name="Kuees U."/>
            <person name="Lindquist E.A."/>
            <person name="Lucas S.M."/>
            <person name="Mago R."/>
            <person name="Mauceli E."/>
            <person name="Morin E."/>
            <person name="Murat C."/>
            <person name="Pangilinan J.L."/>
            <person name="Park R."/>
            <person name="Pearson M."/>
            <person name="Quesneville H."/>
            <person name="Rouhier N."/>
            <person name="Sakthikumar S."/>
            <person name="Salamov A.A."/>
            <person name="Schmutz J."/>
            <person name="Selles B."/>
            <person name="Shapiro H."/>
            <person name="Tanguay P."/>
            <person name="Tuskan G.A."/>
            <person name="Henrissat B."/>
            <person name="Van de Peer Y."/>
            <person name="Rouze P."/>
            <person name="Ellis J.G."/>
            <person name="Dodds P.N."/>
            <person name="Schein J.E."/>
            <person name="Zhong S."/>
            <person name="Hamelin R.C."/>
            <person name="Grigoriev I.V."/>
            <person name="Szabo L.J."/>
            <person name="Martin F."/>
        </authorList>
    </citation>
    <scope>NUCLEOTIDE SEQUENCE [LARGE SCALE GENOMIC DNA]</scope>
    <source>
        <strain evidence="4">98AG31 / pathotype 3-4-7</strain>
    </source>
</reference>
<feature type="coiled-coil region" evidence="1">
    <location>
        <begin position="28"/>
        <end position="62"/>
    </location>
</feature>
<feature type="compositionally biased region" description="Acidic residues" evidence="2">
    <location>
        <begin position="500"/>
        <end position="529"/>
    </location>
</feature>
<protein>
    <submittedName>
        <fullName evidence="3">Uncharacterized protein</fullName>
    </submittedName>
</protein>
<feature type="region of interest" description="Disordered" evidence="2">
    <location>
        <begin position="470"/>
        <end position="557"/>
    </location>
</feature>
<dbReference type="RefSeq" id="XP_007413424.1">
    <property type="nucleotide sequence ID" value="XM_007413362.1"/>
</dbReference>
<evidence type="ECO:0000256" key="2">
    <source>
        <dbReference type="SAM" id="MobiDB-lite"/>
    </source>
</evidence>
<dbReference type="STRING" id="747676.F4RWI2"/>
<evidence type="ECO:0000313" key="4">
    <source>
        <dbReference type="Proteomes" id="UP000001072"/>
    </source>
</evidence>
<feature type="region of interest" description="Disordered" evidence="2">
    <location>
        <begin position="375"/>
        <end position="402"/>
    </location>
</feature>
<feature type="compositionally biased region" description="Basic residues" evidence="2">
    <location>
        <begin position="382"/>
        <end position="392"/>
    </location>
</feature>
<dbReference type="EMBL" id="GL883125">
    <property type="protein sequence ID" value="EGG03289.1"/>
    <property type="molecule type" value="Genomic_DNA"/>
</dbReference>
<dbReference type="AlphaFoldDB" id="F4RWI2"/>
<feature type="region of interest" description="Disordered" evidence="2">
    <location>
        <begin position="63"/>
        <end position="160"/>
    </location>
</feature>
<keyword evidence="4" id="KW-1185">Reference proteome</keyword>
<dbReference type="Proteomes" id="UP000001072">
    <property type="component" value="Unassembled WGS sequence"/>
</dbReference>
<gene>
    <name evidence="3" type="ORF">MELLADRAFT_90318</name>
</gene>
<dbReference type="HOGENOM" id="CLU_020173_0_0_1"/>
<proteinExistence type="predicted"/>
<sequence>MNPPNDQTPPPTNTQTPNDLQAMLLKSFEAQQAQIATQNRMLEQMQKEAAAREKAYEDLLNKFQDVGVKNTSSSTSDSTKKKKTPRASTGSIPHKPSKSPIPEKSSRTPSKRPSQQSSTPQRKSSSSKVPTSRVKATGPPKPSPKRHPAQLNETEWPEGFDSTKAGGSHFTKDLVDQCEVKVPAADRVNVGGSIVNIKEFFVLYTKAMFAKLGIREWCPDLDSAEDTLWNEACRISALRIFRQWVAADAFAYMNINTKFTNEILLLERTYNHYVHFLYARKYRRELKEDGKNLKDDERKNALARRRRLMKLRAKHASDHRFPKRYQKILLAPEAHSDDEWSAKLQAYVVKTPAYRSAKAGIFIRRLDDHMKISSEIGPVPKAKPRTRVRPRPARPSTFTKPPRGLPIDFYDADWFNDTLSVSQRTTIADCDNVAFLPNPELSLLGKTHPDEKKPDRKFTEKYWSEATKNYNLDHFKPDEEDEDSESGDSTAKGSSVDLNLTDDEDDDEDLEDEDFEDEEEDLELEDESQFADCGTGKGKDKAKGQGPLFVDDEEMEDDCEEEARVARYEAWKNA</sequence>
<evidence type="ECO:0000256" key="1">
    <source>
        <dbReference type="SAM" id="Coils"/>
    </source>
</evidence>
<evidence type="ECO:0000313" key="3">
    <source>
        <dbReference type="EMBL" id="EGG03289.1"/>
    </source>
</evidence>
<keyword evidence="1" id="KW-0175">Coiled coil</keyword>
<dbReference type="GeneID" id="18935527"/>
<dbReference type="VEuPathDB" id="FungiDB:MELLADRAFT_90318"/>
<organism evidence="4">
    <name type="scientific">Melampsora larici-populina (strain 98AG31 / pathotype 3-4-7)</name>
    <name type="common">Poplar leaf rust fungus</name>
    <dbReference type="NCBI Taxonomy" id="747676"/>
    <lineage>
        <taxon>Eukaryota</taxon>
        <taxon>Fungi</taxon>
        <taxon>Dikarya</taxon>
        <taxon>Basidiomycota</taxon>
        <taxon>Pucciniomycotina</taxon>
        <taxon>Pucciniomycetes</taxon>
        <taxon>Pucciniales</taxon>
        <taxon>Melampsoraceae</taxon>
        <taxon>Melampsora</taxon>
    </lineage>
</organism>
<name>F4RWI2_MELLP</name>
<feature type="compositionally biased region" description="Low complexity" evidence="2">
    <location>
        <begin position="91"/>
        <end position="127"/>
    </location>
</feature>
<dbReference type="OrthoDB" id="2507590at2759"/>
<dbReference type="InParanoid" id="F4RWI2"/>
<accession>F4RWI2</accession>
<dbReference type="KEGG" id="mlr:MELLADRAFT_90318"/>